<feature type="transmembrane region" description="Helical" evidence="1">
    <location>
        <begin position="179"/>
        <end position="199"/>
    </location>
</feature>
<dbReference type="Proteomes" id="UP001549920">
    <property type="component" value="Unassembled WGS sequence"/>
</dbReference>
<gene>
    <name evidence="2" type="ORF">ABMA27_006594</name>
</gene>
<feature type="transmembrane region" description="Helical" evidence="1">
    <location>
        <begin position="153"/>
        <end position="172"/>
    </location>
</feature>
<comment type="caution">
    <text evidence="2">The sequence shown here is derived from an EMBL/GenBank/DDBJ whole genome shotgun (WGS) entry which is preliminary data.</text>
</comment>
<proteinExistence type="predicted"/>
<dbReference type="InterPro" id="IPR049352">
    <property type="entry name" value="Rost"/>
</dbReference>
<protein>
    <recommendedName>
        <fullName evidence="4">Protein rolling stone</fullName>
    </recommendedName>
</protein>
<feature type="transmembrane region" description="Helical" evidence="1">
    <location>
        <begin position="38"/>
        <end position="57"/>
    </location>
</feature>
<keyword evidence="1" id="KW-0472">Membrane</keyword>
<evidence type="ECO:0000313" key="3">
    <source>
        <dbReference type="Proteomes" id="UP001549920"/>
    </source>
</evidence>
<feature type="transmembrane region" description="Helical" evidence="1">
    <location>
        <begin position="77"/>
        <end position="96"/>
    </location>
</feature>
<name>A0ABR3IJP1_LOXSC</name>
<reference evidence="2 3" key="1">
    <citation type="submission" date="2024-06" db="EMBL/GenBank/DDBJ databases">
        <title>A chromosome-level genome assembly of beet webworm, Loxostege sticticalis.</title>
        <authorList>
            <person name="Zhang Y."/>
        </authorList>
    </citation>
    <scope>NUCLEOTIDE SEQUENCE [LARGE SCALE GENOMIC DNA]</scope>
    <source>
        <strain evidence="2">AQ026</strain>
        <tissue evidence="2">Whole body</tissue>
    </source>
</reference>
<feature type="transmembrane region" description="Helical" evidence="1">
    <location>
        <begin position="219"/>
        <end position="246"/>
    </location>
</feature>
<keyword evidence="3" id="KW-1185">Reference proteome</keyword>
<dbReference type="EMBL" id="JBEUOH010000002">
    <property type="protein sequence ID" value="KAL0901305.1"/>
    <property type="molecule type" value="Genomic_DNA"/>
</dbReference>
<feature type="transmembrane region" description="Helical" evidence="1">
    <location>
        <begin position="108"/>
        <end position="133"/>
    </location>
</feature>
<accession>A0ABR3IJP1</accession>
<keyword evidence="1" id="KW-0812">Transmembrane</keyword>
<organism evidence="2 3">
    <name type="scientific">Loxostege sticticalis</name>
    <name type="common">Beet webworm moth</name>
    <dbReference type="NCBI Taxonomy" id="481309"/>
    <lineage>
        <taxon>Eukaryota</taxon>
        <taxon>Metazoa</taxon>
        <taxon>Ecdysozoa</taxon>
        <taxon>Arthropoda</taxon>
        <taxon>Hexapoda</taxon>
        <taxon>Insecta</taxon>
        <taxon>Pterygota</taxon>
        <taxon>Neoptera</taxon>
        <taxon>Endopterygota</taxon>
        <taxon>Lepidoptera</taxon>
        <taxon>Glossata</taxon>
        <taxon>Ditrysia</taxon>
        <taxon>Pyraloidea</taxon>
        <taxon>Crambidae</taxon>
        <taxon>Pyraustinae</taxon>
        <taxon>Loxostege</taxon>
    </lineage>
</organism>
<evidence type="ECO:0000313" key="2">
    <source>
        <dbReference type="EMBL" id="KAL0901305.1"/>
    </source>
</evidence>
<evidence type="ECO:0000256" key="1">
    <source>
        <dbReference type="SAM" id="Phobius"/>
    </source>
</evidence>
<keyword evidence="1" id="KW-1133">Transmembrane helix</keyword>
<evidence type="ECO:0008006" key="4">
    <source>
        <dbReference type="Google" id="ProtNLM"/>
    </source>
</evidence>
<dbReference type="Pfam" id="PF21534">
    <property type="entry name" value="Rost"/>
    <property type="match status" value="1"/>
</dbReference>
<sequence>MGAIRNQFRWKKLKLQDDNASDFYLSCWQRNRMAMPMLCIRLVLFAGCLGTLLSSMLLPERIIYIAYWPLYLTQWGLLMNLITTGMATAVSAVAYFKGPIDATFGLPWYIRLFWGCYCISVPVAFHITVFYYSFVMASMDEFEEYDLNPVLDVFTHGVNSIIMFLLLFTSNISVYFVQFLFPFALMVIYMVFTIIYYYAGGTNPFGDRFIYLALDWGEPITATATVFISAGVVTSLYIVVVLMTVLRNLLSRKLKNDNLYIIS</sequence>
<dbReference type="PANTHER" id="PTHR12242">
    <property type="entry name" value="OS02G0130600 PROTEIN-RELATED"/>
    <property type="match status" value="1"/>
</dbReference>
<dbReference type="PANTHER" id="PTHR12242:SF1">
    <property type="entry name" value="MYND-TYPE DOMAIN-CONTAINING PROTEIN"/>
    <property type="match status" value="1"/>
</dbReference>